<dbReference type="RefSeq" id="WP_188779712.1">
    <property type="nucleotide sequence ID" value="NZ_BMKQ01000001.1"/>
</dbReference>
<dbReference type="Gene3D" id="1.10.1240.10">
    <property type="entry name" value="Methionine synthase domain"/>
    <property type="match status" value="1"/>
</dbReference>
<protein>
    <recommendedName>
        <fullName evidence="1">B12-binding domain-containing protein</fullName>
    </recommendedName>
</protein>
<reference evidence="2" key="2">
    <citation type="submission" date="2020-09" db="EMBL/GenBank/DDBJ databases">
        <authorList>
            <person name="Sun Q."/>
            <person name="Zhou Y."/>
        </authorList>
    </citation>
    <scope>NUCLEOTIDE SEQUENCE</scope>
    <source>
        <strain evidence="2">CGMCC 1.16067</strain>
    </source>
</reference>
<dbReference type="CDD" id="cd02065">
    <property type="entry name" value="B12-binding_like"/>
    <property type="match status" value="1"/>
</dbReference>
<evidence type="ECO:0000313" key="3">
    <source>
        <dbReference type="Proteomes" id="UP000649179"/>
    </source>
</evidence>
<name>A0A917BKF8_9ACTN</name>
<dbReference type="AlphaFoldDB" id="A0A917BKF8"/>
<dbReference type="GO" id="GO:0046872">
    <property type="term" value="F:metal ion binding"/>
    <property type="evidence" value="ECO:0007669"/>
    <property type="project" value="InterPro"/>
</dbReference>
<dbReference type="InterPro" id="IPR003759">
    <property type="entry name" value="Cbl-bd_cap"/>
</dbReference>
<comment type="caution">
    <text evidence="2">The sequence shown here is derived from an EMBL/GenBank/DDBJ whole genome shotgun (WGS) entry which is preliminary data.</text>
</comment>
<gene>
    <name evidence="2" type="ORF">GCM10011519_20860</name>
</gene>
<dbReference type="InterPro" id="IPR006158">
    <property type="entry name" value="Cobalamin-bd"/>
</dbReference>
<reference evidence="2" key="1">
    <citation type="journal article" date="2014" name="Int. J. Syst. Evol. Microbiol.">
        <title>Complete genome sequence of Corynebacterium casei LMG S-19264T (=DSM 44701T), isolated from a smear-ripened cheese.</title>
        <authorList>
            <consortium name="US DOE Joint Genome Institute (JGI-PGF)"/>
            <person name="Walter F."/>
            <person name="Albersmeier A."/>
            <person name="Kalinowski J."/>
            <person name="Ruckert C."/>
        </authorList>
    </citation>
    <scope>NUCLEOTIDE SEQUENCE</scope>
    <source>
        <strain evidence="2">CGMCC 1.16067</strain>
    </source>
</reference>
<dbReference type="Pfam" id="PF02310">
    <property type="entry name" value="B12-binding"/>
    <property type="match status" value="1"/>
</dbReference>
<dbReference type="Pfam" id="PF02607">
    <property type="entry name" value="B12-binding_2"/>
    <property type="match status" value="1"/>
</dbReference>
<dbReference type="GO" id="GO:0031419">
    <property type="term" value="F:cobalamin binding"/>
    <property type="evidence" value="ECO:0007669"/>
    <property type="project" value="InterPro"/>
</dbReference>
<organism evidence="2 3">
    <name type="scientific">Marmoricola endophyticus</name>
    <dbReference type="NCBI Taxonomy" id="2040280"/>
    <lineage>
        <taxon>Bacteria</taxon>
        <taxon>Bacillati</taxon>
        <taxon>Actinomycetota</taxon>
        <taxon>Actinomycetes</taxon>
        <taxon>Propionibacteriales</taxon>
        <taxon>Nocardioidaceae</taxon>
        <taxon>Marmoricola</taxon>
    </lineage>
</organism>
<dbReference type="EMBL" id="BMKQ01000001">
    <property type="protein sequence ID" value="GGF46701.1"/>
    <property type="molecule type" value="Genomic_DNA"/>
</dbReference>
<accession>A0A917BKF8</accession>
<dbReference type="InterPro" id="IPR036594">
    <property type="entry name" value="Meth_synthase_dom"/>
</dbReference>
<dbReference type="Gene3D" id="3.40.50.280">
    <property type="entry name" value="Cobalamin-binding domain"/>
    <property type="match status" value="1"/>
</dbReference>
<sequence length="225" mass="23643">MTDVRADPAAGLAAQAHGLREAFGRYDERAVHGLLDAAFAAHRVAVVVDDLVFPFLRELGDAWERGEVSVAQEHWASGLVRGRLVGLASALAAGRPVPPRGTAVLACPTYERHDIGLLALDLVLRERGWDSVFLGADTPVDAAVELALDRDADVLVLCGSEPHMYDAQLEAAAEDLARLAGRTTIALAGRAATAQLAERHAGLLLPLSTVPAADLVDGTLRGVPA</sequence>
<keyword evidence="3" id="KW-1185">Reference proteome</keyword>
<proteinExistence type="predicted"/>
<feature type="domain" description="B12-binding" evidence="1">
    <location>
        <begin position="100"/>
        <end position="225"/>
    </location>
</feature>
<dbReference type="InterPro" id="IPR036724">
    <property type="entry name" value="Cobalamin-bd_sf"/>
</dbReference>
<dbReference type="Proteomes" id="UP000649179">
    <property type="component" value="Unassembled WGS sequence"/>
</dbReference>
<dbReference type="SUPFAM" id="SSF52242">
    <property type="entry name" value="Cobalamin (vitamin B12)-binding domain"/>
    <property type="match status" value="1"/>
</dbReference>
<dbReference type="PROSITE" id="PS51332">
    <property type="entry name" value="B12_BINDING"/>
    <property type="match status" value="1"/>
</dbReference>
<evidence type="ECO:0000313" key="2">
    <source>
        <dbReference type="EMBL" id="GGF46701.1"/>
    </source>
</evidence>
<evidence type="ECO:0000259" key="1">
    <source>
        <dbReference type="PROSITE" id="PS51332"/>
    </source>
</evidence>